<dbReference type="Proteomes" id="UP001428341">
    <property type="component" value="Unassembled WGS sequence"/>
</dbReference>
<organism evidence="1 2">
    <name type="scientific">Citrus x changshan-huyou</name>
    <dbReference type="NCBI Taxonomy" id="2935761"/>
    <lineage>
        <taxon>Eukaryota</taxon>
        <taxon>Viridiplantae</taxon>
        <taxon>Streptophyta</taxon>
        <taxon>Embryophyta</taxon>
        <taxon>Tracheophyta</taxon>
        <taxon>Spermatophyta</taxon>
        <taxon>Magnoliopsida</taxon>
        <taxon>eudicotyledons</taxon>
        <taxon>Gunneridae</taxon>
        <taxon>Pentapetalae</taxon>
        <taxon>rosids</taxon>
        <taxon>malvids</taxon>
        <taxon>Sapindales</taxon>
        <taxon>Rutaceae</taxon>
        <taxon>Aurantioideae</taxon>
        <taxon>Citrus</taxon>
    </lineage>
</organism>
<evidence type="ECO:0000313" key="2">
    <source>
        <dbReference type="Proteomes" id="UP001428341"/>
    </source>
</evidence>
<reference evidence="1 2" key="1">
    <citation type="submission" date="2024-05" db="EMBL/GenBank/DDBJ databases">
        <title>Haplotype-resolved chromosome-level genome assembly of Huyou (Citrus changshanensis).</title>
        <authorList>
            <person name="Miao C."/>
            <person name="Chen W."/>
            <person name="Wu Y."/>
            <person name="Wang L."/>
            <person name="Zhao S."/>
            <person name="Grierson D."/>
            <person name="Xu C."/>
            <person name="Chen K."/>
        </authorList>
    </citation>
    <scope>NUCLEOTIDE SEQUENCE [LARGE SCALE GENOMIC DNA]</scope>
    <source>
        <strain evidence="1">01-14</strain>
        <tissue evidence="1">Leaf</tissue>
    </source>
</reference>
<protein>
    <submittedName>
        <fullName evidence="1">Uncharacterized protein</fullName>
    </submittedName>
</protein>
<name>A0AAP0MDG4_9ROSI</name>
<accession>A0AAP0MDG4</accession>
<sequence length="45" mass="4872">MKKEAAFTLVCSRCAAVSAALRPASVAWKCCAVAALESKHHRWIV</sequence>
<evidence type="ECO:0000313" key="1">
    <source>
        <dbReference type="EMBL" id="KAK9208394.1"/>
    </source>
</evidence>
<gene>
    <name evidence="1" type="ORF">WN944_000748</name>
</gene>
<proteinExistence type="predicted"/>
<dbReference type="AlphaFoldDB" id="A0AAP0MDG4"/>
<dbReference type="EMBL" id="JBCGBO010000004">
    <property type="protein sequence ID" value="KAK9208394.1"/>
    <property type="molecule type" value="Genomic_DNA"/>
</dbReference>
<comment type="caution">
    <text evidence="1">The sequence shown here is derived from an EMBL/GenBank/DDBJ whole genome shotgun (WGS) entry which is preliminary data.</text>
</comment>
<keyword evidence="2" id="KW-1185">Reference proteome</keyword>